<dbReference type="RefSeq" id="WP_262168157.1">
    <property type="nucleotide sequence ID" value="NZ_CP104965.1"/>
</dbReference>
<reference evidence="2 3" key="1">
    <citation type="submission" date="2022-09" db="EMBL/GenBank/DDBJ databases">
        <title>Interaction between co-microsymbionts with complementary sets of symbiotic genes in legume-rhizobium systems.</title>
        <authorList>
            <person name="Safronova V."/>
            <person name="Sazanova A."/>
            <person name="Afonin A."/>
            <person name="Chirak E."/>
        </authorList>
    </citation>
    <scope>NUCLEOTIDE SEQUENCE [LARGE SCALE GENOMIC DNA]</scope>
    <source>
        <strain evidence="2 3">A18/4-1</strain>
    </source>
</reference>
<accession>A0ABY6CBQ4</accession>
<evidence type="ECO:0000313" key="2">
    <source>
        <dbReference type="EMBL" id="UXN69599.1"/>
    </source>
</evidence>
<keyword evidence="3" id="KW-1185">Reference proteome</keyword>
<keyword evidence="1" id="KW-0812">Transmembrane</keyword>
<keyword evidence="1" id="KW-0472">Membrane</keyword>
<protein>
    <recommendedName>
        <fullName evidence="4">SPOR domain-containing protein</fullName>
    </recommendedName>
</protein>
<gene>
    <name evidence="2" type="ORF">N8A98_20630</name>
</gene>
<organism evidence="2 3">
    <name type="scientific">Devosia neptuniae</name>
    <dbReference type="NCBI Taxonomy" id="191302"/>
    <lineage>
        <taxon>Bacteria</taxon>
        <taxon>Pseudomonadati</taxon>
        <taxon>Pseudomonadota</taxon>
        <taxon>Alphaproteobacteria</taxon>
        <taxon>Hyphomicrobiales</taxon>
        <taxon>Devosiaceae</taxon>
        <taxon>Devosia</taxon>
    </lineage>
</organism>
<feature type="transmembrane region" description="Helical" evidence="1">
    <location>
        <begin position="16"/>
        <end position="37"/>
    </location>
</feature>
<keyword evidence="1" id="KW-1133">Transmembrane helix</keyword>
<evidence type="ECO:0008006" key="4">
    <source>
        <dbReference type="Google" id="ProtNLM"/>
    </source>
</evidence>
<name>A0ABY6CBQ4_9HYPH</name>
<evidence type="ECO:0000313" key="3">
    <source>
        <dbReference type="Proteomes" id="UP001061862"/>
    </source>
</evidence>
<dbReference type="EMBL" id="CP104965">
    <property type="protein sequence ID" value="UXN69599.1"/>
    <property type="molecule type" value="Genomic_DNA"/>
</dbReference>
<evidence type="ECO:0000256" key="1">
    <source>
        <dbReference type="SAM" id="Phobius"/>
    </source>
</evidence>
<dbReference type="Proteomes" id="UP001061862">
    <property type="component" value="Chromosome"/>
</dbReference>
<sequence length="259" mass="26943">MANASEQFRQSDVTTWGLVALMIGGVAVFSANVSAIIPPSLLAGLHKTRIEGASVEQLRSDVAQLRSETLRLKTENATLLTRFSLQEQSGGEVTRRVGALEVSIPRLLEAVPDSANIDRSTLTSSIGDGNAVIFAAEGGSVKVSQQPMPQALPAVEQALPDPIETAGIDSQPAVAFGIALGAEIAAGDANLAWNDISSKVGPLLLGLAPRLADQLDSDEKRLVVGPIADISAARALCTRLETVSISCTPMPFTGSPLPN</sequence>
<proteinExistence type="predicted"/>